<protein>
    <submittedName>
        <fullName evidence="19">TonB-dependent siderophore receptor</fullName>
    </submittedName>
</protein>
<dbReference type="RefSeq" id="WP_222158898.1">
    <property type="nucleotide sequence ID" value="NZ_CP081864.1"/>
</dbReference>
<evidence type="ECO:0000256" key="9">
    <source>
        <dbReference type="ARBA" id="ARBA00023065"/>
    </source>
</evidence>
<dbReference type="Gene3D" id="2.40.170.20">
    <property type="entry name" value="TonB-dependent receptor, beta-barrel domain"/>
    <property type="match status" value="1"/>
</dbReference>
<dbReference type="Pfam" id="PF00593">
    <property type="entry name" value="TonB_dep_Rec_b-barrel"/>
    <property type="match status" value="1"/>
</dbReference>
<dbReference type="CDD" id="cd01347">
    <property type="entry name" value="ligand_gated_channel"/>
    <property type="match status" value="1"/>
</dbReference>
<dbReference type="InterPro" id="IPR037066">
    <property type="entry name" value="Plug_dom_sf"/>
</dbReference>
<evidence type="ECO:0000313" key="20">
    <source>
        <dbReference type="Proteomes" id="UP000825886"/>
    </source>
</evidence>
<evidence type="ECO:0000256" key="8">
    <source>
        <dbReference type="ARBA" id="ARBA00023004"/>
    </source>
</evidence>
<evidence type="ECO:0000256" key="4">
    <source>
        <dbReference type="ARBA" id="ARBA00022452"/>
    </source>
</evidence>
<organism evidence="19 20">
    <name type="scientific">Symbiopectobacterium purcellii</name>
    <dbReference type="NCBI Taxonomy" id="2871826"/>
    <lineage>
        <taxon>Bacteria</taxon>
        <taxon>Pseudomonadati</taxon>
        <taxon>Pseudomonadota</taxon>
        <taxon>Gammaproteobacteria</taxon>
        <taxon>Enterobacterales</taxon>
        <taxon>Enterobacteriaceae</taxon>
    </lineage>
</organism>
<evidence type="ECO:0000256" key="10">
    <source>
        <dbReference type="ARBA" id="ARBA00023077"/>
    </source>
</evidence>
<evidence type="ECO:0000256" key="11">
    <source>
        <dbReference type="ARBA" id="ARBA00023136"/>
    </source>
</evidence>
<dbReference type="PANTHER" id="PTHR32552:SF68">
    <property type="entry name" value="FERRICHROME OUTER MEMBRANE TRANSPORTER_PHAGE RECEPTOR"/>
    <property type="match status" value="1"/>
</dbReference>
<feature type="domain" description="TonB-dependent receptor plug" evidence="18">
    <location>
        <begin position="91"/>
        <end position="194"/>
    </location>
</feature>
<evidence type="ECO:0000256" key="7">
    <source>
        <dbReference type="ARBA" id="ARBA00022729"/>
    </source>
</evidence>
<comment type="similarity">
    <text evidence="2 14 15">Belongs to the TonB-dependent receptor family.</text>
</comment>
<dbReference type="Gene3D" id="2.170.130.10">
    <property type="entry name" value="TonB-dependent receptor, plug domain"/>
    <property type="match status" value="1"/>
</dbReference>
<accession>A0ABX9AKW4</accession>
<keyword evidence="9" id="KW-0406">Ion transport</keyword>
<evidence type="ECO:0000313" key="19">
    <source>
        <dbReference type="EMBL" id="QZN95824.1"/>
    </source>
</evidence>
<keyword evidence="11 14" id="KW-0472">Membrane</keyword>
<evidence type="ECO:0000256" key="15">
    <source>
        <dbReference type="RuleBase" id="RU003357"/>
    </source>
</evidence>
<keyword evidence="16" id="KW-1133">Transmembrane helix</keyword>
<evidence type="ECO:0000256" key="12">
    <source>
        <dbReference type="ARBA" id="ARBA00023170"/>
    </source>
</evidence>
<dbReference type="InterPro" id="IPR000531">
    <property type="entry name" value="Beta-barrel_TonB"/>
</dbReference>
<evidence type="ECO:0000256" key="2">
    <source>
        <dbReference type="ARBA" id="ARBA00009810"/>
    </source>
</evidence>
<feature type="transmembrane region" description="Helical" evidence="16">
    <location>
        <begin position="20"/>
        <end position="43"/>
    </location>
</feature>
<gene>
    <name evidence="19" type="ORF">K6K13_22315</name>
</gene>
<evidence type="ECO:0000259" key="18">
    <source>
        <dbReference type="Pfam" id="PF07715"/>
    </source>
</evidence>
<proteinExistence type="inferred from homology"/>
<dbReference type="PROSITE" id="PS52016">
    <property type="entry name" value="TONB_DEPENDENT_REC_3"/>
    <property type="match status" value="1"/>
</dbReference>
<keyword evidence="12 19" id="KW-0675">Receptor</keyword>
<evidence type="ECO:0000256" key="5">
    <source>
        <dbReference type="ARBA" id="ARBA00022496"/>
    </source>
</evidence>
<keyword evidence="3 14" id="KW-0813">Transport</keyword>
<evidence type="ECO:0000259" key="17">
    <source>
        <dbReference type="Pfam" id="PF00593"/>
    </source>
</evidence>
<evidence type="ECO:0000256" key="13">
    <source>
        <dbReference type="ARBA" id="ARBA00023237"/>
    </source>
</evidence>
<evidence type="ECO:0000256" key="16">
    <source>
        <dbReference type="SAM" id="Phobius"/>
    </source>
</evidence>
<keyword evidence="4 14" id="KW-1134">Transmembrane beta strand</keyword>
<dbReference type="Proteomes" id="UP000825886">
    <property type="component" value="Chromosome"/>
</dbReference>
<dbReference type="PANTHER" id="PTHR32552">
    <property type="entry name" value="FERRICHROME IRON RECEPTOR-RELATED"/>
    <property type="match status" value="1"/>
</dbReference>
<name>A0ABX9AKW4_9ENTR</name>
<evidence type="ECO:0000256" key="3">
    <source>
        <dbReference type="ARBA" id="ARBA00022448"/>
    </source>
</evidence>
<comment type="subcellular location">
    <subcellularLocation>
        <location evidence="1 14">Cell outer membrane</location>
        <topology evidence="1 14">Multi-pass membrane protein</topology>
    </subcellularLocation>
</comment>
<feature type="domain" description="TonB-dependent receptor-like beta-barrel" evidence="17">
    <location>
        <begin position="269"/>
        <end position="717"/>
    </location>
</feature>
<keyword evidence="5" id="KW-0410">Iron transport</keyword>
<dbReference type="SUPFAM" id="SSF56935">
    <property type="entry name" value="Porins"/>
    <property type="match status" value="1"/>
</dbReference>
<keyword evidence="20" id="KW-1185">Reference proteome</keyword>
<evidence type="ECO:0000256" key="1">
    <source>
        <dbReference type="ARBA" id="ARBA00004571"/>
    </source>
</evidence>
<keyword evidence="8" id="KW-0408">Iron</keyword>
<dbReference type="NCBIfam" id="TIGR01783">
    <property type="entry name" value="TonB-siderophor"/>
    <property type="match status" value="1"/>
</dbReference>
<dbReference type="InterPro" id="IPR012910">
    <property type="entry name" value="Plug_dom"/>
</dbReference>
<dbReference type="InterPro" id="IPR010105">
    <property type="entry name" value="TonB_sidphr_rcpt"/>
</dbReference>
<keyword evidence="7" id="KW-0732">Signal</keyword>
<sequence length="748" mass="82655">MHKKSIAVKDECVSENKRKFYLIARLFFGFITVLSVASSLLVAAQTLAAETVTGNADVMVVIAQGEQNTTLPAGGIIAKQSTAGTKTPTPLVKTPQSIAVVTRAQMDKQRVRSVSDALNYSAGVLPNYRGSSNRNDKTIVRGFRYAPKFLDGLSFGLIGQGAGIGKIDPWLLERVELIRGPASVMYGQVDPGGTIIMTSKRPTAEKIRHVQFSAGNQRFGEAAFDFGGVLNDDSSLLYRLNGIANTQQQFVNNTRQQRMAIAPALTWLPNADTSLTVLTRYQYDPEAGFRNFLPAYGTVFATNAGYIPYTLNVSDPNYHHSTREQTAFGYIFEHSFNSAISLQQNLRYSQLHDNYKSLVYSTGGSVADTTLIRNQQREKIDADELGIDTQLKANVVTHAVSHTLLAGLDYIWQKRNANFWLNSGSQYDFDWTHPHYGGAYLENDSDLHLVRSANKKLDQVGLYVQDQAIWRQWNLLLSGRHDWTEIRTYESTLNNAKRQSNYNDFTGRAALLYAFENGFSPYISYSTSFEPNLDSGIPGSEPFKPTTGEQTEVGIKFQPVGRDTLLTLSLFDITQKNITSWNSKLKFNEQIGRVESRGAEAEIHTQITPALSLMSAYSYTEAETKESINASIPAGNRPAATPRHMASAWGTYVVRDGPLAGLALGTGARYIGSSYGDNQESFSVPHYILYDAMVSYDLGSAASQWKGAVLQINVNNLTDKHYVASCSNSEACFYGAGRTIIATVSYRW</sequence>
<keyword evidence="10 15" id="KW-0798">TonB box</keyword>
<reference evidence="19 20" key="1">
    <citation type="submission" date="2021-08" db="EMBL/GenBank/DDBJ databases">
        <title>Culture and genomic analysis of Symbiopectobacterium purcellii sp. nov. gen. nov., isolated from the leafhopper Empoasca decipiens.</title>
        <authorList>
            <person name="Nadal-Jimenez P."/>
            <person name="Siozios S."/>
            <person name="Halliday N."/>
            <person name="Camara M."/>
            <person name="Hurst G.D.D."/>
        </authorList>
    </citation>
    <scope>NUCLEOTIDE SEQUENCE [LARGE SCALE GENOMIC DNA]</scope>
    <source>
        <strain evidence="19 20">SyEd1</strain>
    </source>
</reference>
<keyword evidence="13 14" id="KW-0998">Cell outer membrane</keyword>
<evidence type="ECO:0000256" key="6">
    <source>
        <dbReference type="ARBA" id="ARBA00022692"/>
    </source>
</evidence>
<dbReference type="EMBL" id="CP081864">
    <property type="protein sequence ID" value="QZN95824.1"/>
    <property type="molecule type" value="Genomic_DNA"/>
</dbReference>
<keyword evidence="6 14" id="KW-0812">Transmembrane</keyword>
<dbReference type="InterPro" id="IPR036942">
    <property type="entry name" value="Beta-barrel_TonB_sf"/>
</dbReference>
<dbReference type="Pfam" id="PF07715">
    <property type="entry name" value="Plug"/>
    <property type="match status" value="1"/>
</dbReference>
<evidence type="ECO:0000256" key="14">
    <source>
        <dbReference type="PROSITE-ProRule" id="PRU01360"/>
    </source>
</evidence>
<dbReference type="InterPro" id="IPR039426">
    <property type="entry name" value="TonB-dep_rcpt-like"/>
</dbReference>